<evidence type="ECO:0000313" key="3">
    <source>
        <dbReference type="Proteomes" id="UP001595690"/>
    </source>
</evidence>
<dbReference type="Proteomes" id="UP001595690">
    <property type="component" value="Unassembled WGS sequence"/>
</dbReference>
<gene>
    <name evidence="2" type="ORF">ACFOWZ_05150</name>
</gene>
<sequence length="526" mass="53728">MNGTLQLIRLALRRDRVLLPAWLGMFVLLAAGSAAATKGMFPTTESVVAAANSMNGTPALVAVYGRIHDPTSIGALAMLKALATGAVILAVFSIIVVVRHTRSDEESGRRELLGAGVVGRHAPLAAALAVAAGANIVLGLVTSLSLVGAGLPADGSFVFGLAWTSVGLAFAAIAGITAQVARSARGATGLAVAALGVVFVLRAVGDTADVAGPRWLSWLSPLGWGQQFRPYAGNRWWVLLITVGFAVAAAGTAHLLAARRDLNAGLLPDRAGPATGTLRGVFGLAWRLQRGSLLGWTVGFVAYGLLVGSVAGSIGDMISSPQAAELFKKLGGDNALTDAVFAAMFGFLGVIASAYGLQTAMRLHSEETELRAESLLATPVSRARWAASHVVIALAGTVVLLVGAGLAAGTVHAAQTGDVSVVGEVLAGALVQIPAAWVLVGIAVAAYGLAPRLVVVGWSALAVFLLLGELGPMFGFDQWLMDLSPWAHLPKVPGSAVTATPLLWLLAIAAAGLVTGFAGLRRRDVV</sequence>
<feature type="transmembrane region" description="Helical" evidence="1">
    <location>
        <begin position="453"/>
        <end position="476"/>
    </location>
</feature>
<keyword evidence="3" id="KW-1185">Reference proteome</keyword>
<evidence type="ECO:0000313" key="2">
    <source>
        <dbReference type="EMBL" id="MFC3890852.1"/>
    </source>
</evidence>
<evidence type="ECO:0000256" key="1">
    <source>
        <dbReference type="SAM" id="Phobius"/>
    </source>
</evidence>
<name>A0ABV8BL47_9PSEU</name>
<feature type="transmembrane region" description="Helical" evidence="1">
    <location>
        <begin position="187"/>
        <end position="205"/>
    </location>
</feature>
<feature type="transmembrane region" description="Helical" evidence="1">
    <location>
        <begin position="335"/>
        <end position="357"/>
    </location>
</feature>
<protein>
    <submittedName>
        <fullName evidence="2">ABC transporter permease</fullName>
    </submittedName>
</protein>
<accession>A0ABV8BL47</accession>
<dbReference type="EMBL" id="JBHRZI010000007">
    <property type="protein sequence ID" value="MFC3890852.1"/>
    <property type="molecule type" value="Genomic_DNA"/>
</dbReference>
<feature type="transmembrane region" description="Helical" evidence="1">
    <location>
        <begin position="81"/>
        <end position="101"/>
    </location>
</feature>
<dbReference type="RefSeq" id="WP_382369495.1">
    <property type="nucleotide sequence ID" value="NZ_JBHRZI010000007.1"/>
</dbReference>
<feature type="transmembrane region" description="Helical" evidence="1">
    <location>
        <begin position="496"/>
        <end position="520"/>
    </location>
</feature>
<feature type="transmembrane region" description="Helical" evidence="1">
    <location>
        <begin position="293"/>
        <end position="315"/>
    </location>
</feature>
<keyword evidence="1" id="KW-0472">Membrane</keyword>
<keyword evidence="1" id="KW-0812">Transmembrane</keyword>
<feature type="transmembrane region" description="Helical" evidence="1">
    <location>
        <begin position="157"/>
        <end position="180"/>
    </location>
</feature>
<feature type="transmembrane region" description="Helical" evidence="1">
    <location>
        <begin position="236"/>
        <end position="257"/>
    </location>
</feature>
<reference evidence="3" key="1">
    <citation type="journal article" date="2019" name="Int. J. Syst. Evol. Microbiol.">
        <title>The Global Catalogue of Microorganisms (GCM) 10K type strain sequencing project: providing services to taxonomists for standard genome sequencing and annotation.</title>
        <authorList>
            <consortium name="The Broad Institute Genomics Platform"/>
            <consortium name="The Broad Institute Genome Sequencing Center for Infectious Disease"/>
            <person name="Wu L."/>
            <person name="Ma J."/>
        </authorList>
    </citation>
    <scope>NUCLEOTIDE SEQUENCE [LARGE SCALE GENOMIC DNA]</scope>
    <source>
        <strain evidence="3">CGMCC 4.7405</strain>
    </source>
</reference>
<feature type="transmembrane region" description="Helical" evidence="1">
    <location>
        <begin position="122"/>
        <end position="151"/>
    </location>
</feature>
<organism evidence="2 3">
    <name type="scientific">Lentzea rhizosphaerae</name>
    <dbReference type="NCBI Taxonomy" id="2041025"/>
    <lineage>
        <taxon>Bacteria</taxon>
        <taxon>Bacillati</taxon>
        <taxon>Actinomycetota</taxon>
        <taxon>Actinomycetes</taxon>
        <taxon>Pseudonocardiales</taxon>
        <taxon>Pseudonocardiaceae</taxon>
        <taxon>Lentzea</taxon>
    </lineage>
</organism>
<feature type="transmembrane region" description="Helical" evidence="1">
    <location>
        <begin position="390"/>
        <end position="413"/>
    </location>
</feature>
<proteinExistence type="predicted"/>
<keyword evidence="1" id="KW-1133">Transmembrane helix</keyword>
<comment type="caution">
    <text evidence="2">The sequence shown here is derived from an EMBL/GenBank/DDBJ whole genome shotgun (WGS) entry which is preliminary data.</text>
</comment>
<feature type="transmembrane region" description="Helical" evidence="1">
    <location>
        <begin position="425"/>
        <end position="446"/>
    </location>
</feature>